<dbReference type="GO" id="GO:0052699">
    <property type="term" value="P:ergothioneine biosynthetic process"/>
    <property type="evidence" value="ECO:0007669"/>
    <property type="project" value="UniProtKB-UniRule"/>
</dbReference>
<gene>
    <name evidence="5 8" type="primary">egtA</name>
    <name evidence="8" type="ORF">MSEDJ_04780</name>
</gene>
<feature type="region of interest" description="Disordered" evidence="7">
    <location>
        <begin position="1"/>
        <end position="24"/>
    </location>
</feature>
<dbReference type="InterPro" id="IPR006336">
    <property type="entry name" value="GCS2"/>
</dbReference>
<evidence type="ECO:0000313" key="8">
    <source>
        <dbReference type="EMBL" id="BBY26382.1"/>
    </source>
</evidence>
<name>A0A7I7QJF7_9MYCO</name>
<evidence type="ECO:0000256" key="4">
    <source>
        <dbReference type="ARBA" id="ARBA00048819"/>
    </source>
</evidence>
<evidence type="ECO:0000256" key="2">
    <source>
        <dbReference type="ARBA" id="ARBA00022741"/>
    </source>
</evidence>
<keyword evidence="2 5" id="KW-0547">Nucleotide-binding</keyword>
<dbReference type="PANTHER" id="PTHR34378">
    <property type="entry name" value="GLUTAMATE--CYSTEINE LIGASE, CHLOROPLASTIC"/>
    <property type="match status" value="1"/>
</dbReference>
<organism evidence="8 9">
    <name type="scientific">Mycolicibacterium sediminis</name>
    <dbReference type="NCBI Taxonomy" id="1286180"/>
    <lineage>
        <taxon>Bacteria</taxon>
        <taxon>Bacillati</taxon>
        <taxon>Actinomycetota</taxon>
        <taxon>Actinomycetes</taxon>
        <taxon>Mycobacteriales</taxon>
        <taxon>Mycobacteriaceae</taxon>
        <taxon>Mycolicibacterium</taxon>
    </lineage>
</organism>
<dbReference type="PANTHER" id="PTHR34378:SF1">
    <property type="entry name" value="GLUTAMATE--CYSTEINE LIGASE, CHLOROPLASTIC"/>
    <property type="match status" value="1"/>
</dbReference>
<comment type="similarity">
    <text evidence="5 6">Belongs to the glutamate--cysteine ligase type 2 family. EgtA subfamily.</text>
</comment>
<dbReference type="UniPathway" id="UPA01014"/>
<dbReference type="PIRSF" id="PIRSF017901">
    <property type="entry name" value="GCL"/>
    <property type="match status" value="1"/>
</dbReference>
<evidence type="ECO:0000256" key="7">
    <source>
        <dbReference type="SAM" id="MobiDB-lite"/>
    </source>
</evidence>
<dbReference type="RefSeq" id="WP_163795440.1">
    <property type="nucleotide sequence ID" value="NZ_AP022588.1"/>
</dbReference>
<dbReference type="GO" id="GO:0004357">
    <property type="term" value="F:glutamate-cysteine ligase activity"/>
    <property type="evidence" value="ECO:0007669"/>
    <property type="project" value="UniProtKB-UniRule"/>
</dbReference>
<evidence type="ECO:0000256" key="6">
    <source>
        <dbReference type="PIRNR" id="PIRNR017901"/>
    </source>
</evidence>
<dbReference type="NCBIfam" id="TIGR03444">
    <property type="entry name" value="EgtA_Cys_ligase"/>
    <property type="match status" value="1"/>
</dbReference>
<dbReference type="AlphaFoldDB" id="A0A7I7QJF7"/>
<keyword evidence="9" id="KW-1185">Reference proteome</keyword>
<reference evidence="8 9" key="1">
    <citation type="journal article" date="2019" name="Emerg. Microbes Infect.">
        <title>Comprehensive subspecies identification of 175 nontuberculous mycobacteria species based on 7547 genomic profiles.</title>
        <authorList>
            <person name="Matsumoto Y."/>
            <person name="Kinjo T."/>
            <person name="Motooka D."/>
            <person name="Nabeya D."/>
            <person name="Jung N."/>
            <person name="Uechi K."/>
            <person name="Horii T."/>
            <person name="Iida T."/>
            <person name="Fujita J."/>
            <person name="Nakamura S."/>
        </authorList>
    </citation>
    <scope>NUCLEOTIDE SEQUENCE [LARGE SCALE GENOMIC DNA]</scope>
    <source>
        <strain evidence="8 9">JCM 17899</strain>
    </source>
</reference>
<comment type="function">
    <text evidence="5">Catalyzes the synthesis of gamma-glutamylcysteine (gamma-GC). This compound is used as substrate for the biosynthesis of the low-molecular thiol compound ergothioneine.</text>
</comment>
<keyword evidence="1 5" id="KW-0436">Ligase</keyword>
<evidence type="ECO:0000256" key="5">
    <source>
        <dbReference type="HAMAP-Rule" id="MF_02034"/>
    </source>
</evidence>
<evidence type="ECO:0000256" key="1">
    <source>
        <dbReference type="ARBA" id="ARBA00022598"/>
    </source>
</evidence>
<dbReference type="EC" id="6.3.2.2" evidence="5"/>
<dbReference type="EMBL" id="AP022588">
    <property type="protein sequence ID" value="BBY26382.1"/>
    <property type="molecule type" value="Genomic_DNA"/>
</dbReference>
<comment type="pathway">
    <text evidence="5">Amino-acid biosynthesis; ergothioneine biosynthesis.</text>
</comment>
<dbReference type="HAMAP" id="MF_02034">
    <property type="entry name" value="EgtA"/>
    <property type="match status" value="1"/>
</dbReference>
<dbReference type="GO" id="GO:0005524">
    <property type="term" value="F:ATP binding"/>
    <property type="evidence" value="ECO:0007669"/>
    <property type="project" value="UniProtKB-UniRule"/>
</dbReference>
<dbReference type="InterPro" id="IPR014746">
    <property type="entry name" value="Gln_synth/guanido_kin_cat_dom"/>
</dbReference>
<dbReference type="SUPFAM" id="SSF55931">
    <property type="entry name" value="Glutamine synthetase/guanido kinase"/>
    <property type="match status" value="1"/>
</dbReference>
<evidence type="ECO:0000313" key="9">
    <source>
        <dbReference type="Proteomes" id="UP000467193"/>
    </source>
</evidence>
<dbReference type="Pfam" id="PF04107">
    <property type="entry name" value="GCS2"/>
    <property type="match status" value="1"/>
</dbReference>
<dbReference type="InterPro" id="IPR035434">
    <property type="entry name" value="GCL_bact_plant"/>
</dbReference>
<dbReference type="InterPro" id="IPR017809">
    <property type="entry name" value="EgtA_Actinobacteria"/>
</dbReference>
<keyword evidence="3 5" id="KW-0067">ATP-binding</keyword>
<evidence type="ECO:0000256" key="3">
    <source>
        <dbReference type="ARBA" id="ARBA00022840"/>
    </source>
</evidence>
<dbReference type="Proteomes" id="UP000467193">
    <property type="component" value="Chromosome"/>
</dbReference>
<dbReference type="GO" id="GO:0006750">
    <property type="term" value="P:glutathione biosynthetic process"/>
    <property type="evidence" value="ECO:0007669"/>
    <property type="project" value="UniProtKB-UniRule"/>
</dbReference>
<proteinExistence type="inferred from homology"/>
<dbReference type="Gene3D" id="3.30.590.20">
    <property type="match status" value="1"/>
</dbReference>
<accession>A0A7I7QJF7</accession>
<protein>
    <recommendedName>
        <fullName evidence="5">Glutamate--cysteine ligase EgtA</fullName>
        <ecNumber evidence="5">6.3.2.2</ecNumber>
    </recommendedName>
    <alternativeName>
        <fullName evidence="5">Gamma-glutamylcysteine synthase</fullName>
        <shortName evidence="5">GCS</shortName>
        <shortName evidence="5">Gamma-ECS</shortName>
    </alternativeName>
</protein>
<dbReference type="KEGG" id="msei:MSEDJ_04780"/>
<sequence>MATNERSAVPTSEGTDDVTTTVSDARQRRQREFADADEVALHIGGDCLRDGPVGTVGLEIEAHCFDLADPMRRPGWDRLSDVIATVPALPGGSAITVEPGGAVELSGPPLEDAPRAIEAMLADRRVLTAAFREAGLGLVLLGADPLRPAQRVNPGGRYRAMETFFRASGTEAAGAAMMTSTASIQVNVDAGPRDGWTERVRLAHALGPTMIAVAASSPLLGGESTGWRSARQRVWSRLDSARCGPILGAGDDDPVNDWVRYALNAPVMLVHDPEPTAVTDWVPFADWADGRAPLGGRRPTESDADYHLTTLFPPVRPRGFLEIRYLDSVPDGVWPAVVFTLATLLDDPVAADVAAEATEPVATDWDRAARDGLGDPHLHCAAVRCVTAAAERAPAELAFSMARLVDRVERGRSAADDFDESVAELGIAGATIRLATEDE</sequence>
<comment type="catalytic activity">
    <reaction evidence="4 5 6">
        <text>L-cysteine + L-glutamate + ATP = gamma-L-glutamyl-L-cysteine + ADP + phosphate + H(+)</text>
        <dbReference type="Rhea" id="RHEA:13285"/>
        <dbReference type="ChEBI" id="CHEBI:15378"/>
        <dbReference type="ChEBI" id="CHEBI:29985"/>
        <dbReference type="ChEBI" id="CHEBI:30616"/>
        <dbReference type="ChEBI" id="CHEBI:35235"/>
        <dbReference type="ChEBI" id="CHEBI:43474"/>
        <dbReference type="ChEBI" id="CHEBI:58173"/>
        <dbReference type="ChEBI" id="CHEBI:456216"/>
        <dbReference type="EC" id="6.3.2.2"/>
    </reaction>
</comment>